<evidence type="ECO:0000313" key="1">
    <source>
        <dbReference type="EMBL" id="VDN23688.1"/>
    </source>
</evidence>
<dbReference type="OrthoDB" id="2102561at2759"/>
<gene>
    <name evidence="1" type="ORF">GPUH_LOCUS14163</name>
</gene>
<keyword evidence="2" id="KW-1185">Reference proteome</keyword>
<dbReference type="SUPFAM" id="SSF51735">
    <property type="entry name" value="NAD(P)-binding Rossmann-fold domains"/>
    <property type="match status" value="1"/>
</dbReference>
<evidence type="ECO:0000313" key="2">
    <source>
        <dbReference type="Proteomes" id="UP000271098"/>
    </source>
</evidence>
<dbReference type="GO" id="GO:0008202">
    <property type="term" value="P:steroid metabolic process"/>
    <property type="evidence" value="ECO:0007669"/>
    <property type="project" value="TreeGrafter"/>
</dbReference>
<dbReference type="Gene3D" id="3.40.50.720">
    <property type="entry name" value="NAD(P)-binding Rossmann-like Domain"/>
    <property type="match status" value="1"/>
</dbReference>
<dbReference type="PANTHER" id="PTHR43313">
    <property type="entry name" value="SHORT-CHAIN DEHYDROGENASE/REDUCTASE FAMILY 9C"/>
    <property type="match status" value="1"/>
</dbReference>
<dbReference type="WBParaSite" id="GPUH_0001418101-mRNA-1">
    <property type="protein sequence ID" value="GPUH_0001418101-mRNA-1"/>
    <property type="gene ID" value="GPUH_0001418101"/>
</dbReference>
<dbReference type="PANTHER" id="PTHR43313:SF1">
    <property type="entry name" value="3BETA-HYDROXYSTEROID DEHYDROGENASE DHS-16"/>
    <property type="match status" value="1"/>
</dbReference>
<dbReference type="InterPro" id="IPR036291">
    <property type="entry name" value="NAD(P)-bd_dom_sf"/>
</dbReference>
<dbReference type="GO" id="GO:0016491">
    <property type="term" value="F:oxidoreductase activity"/>
    <property type="evidence" value="ECO:0007669"/>
    <property type="project" value="TreeGrafter"/>
</dbReference>
<proteinExistence type="predicted"/>
<dbReference type="AlphaFoldDB" id="A0A183DZM4"/>
<reference evidence="1 2" key="2">
    <citation type="submission" date="2018-11" db="EMBL/GenBank/DDBJ databases">
        <authorList>
            <consortium name="Pathogen Informatics"/>
        </authorList>
    </citation>
    <scope>NUCLEOTIDE SEQUENCE [LARGE SCALE GENOMIC DNA]</scope>
</reference>
<dbReference type="EMBL" id="UYRT01080972">
    <property type="protein sequence ID" value="VDN23688.1"/>
    <property type="molecule type" value="Genomic_DNA"/>
</dbReference>
<dbReference type="Proteomes" id="UP000271098">
    <property type="component" value="Unassembled WGS sequence"/>
</dbReference>
<evidence type="ECO:0000313" key="3">
    <source>
        <dbReference type="WBParaSite" id="GPUH_0001418101-mRNA-1"/>
    </source>
</evidence>
<accession>A0A183DZM4</accession>
<name>A0A183DZM4_9BILA</name>
<reference evidence="3" key="1">
    <citation type="submission" date="2016-06" db="UniProtKB">
        <authorList>
            <consortium name="WormBaseParasite"/>
        </authorList>
    </citation>
    <scope>IDENTIFICATION</scope>
</reference>
<organism evidence="3">
    <name type="scientific">Gongylonema pulchrum</name>
    <dbReference type="NCBI Taxonomy" id="637853"/>
    <lineage>
        <taxon>Eukaryota</taxon>
        <taxon>Metazoa</taxon>
        <taxon>Ecdysozoa</taxon>
        <taxon>Nematoda</taxon>
        <taxon>Chromadorea</taxon>
        <taxon>Rhabditida</taxon>
        <taxon>Spirurina</taxon>
        <taxon>Spiruromorpha</taxon>
        <taxon>Spiruroidea</taxon>
        <taxon>Gongylonematidae</taxon>
        <taxon>Gongylonema</taxon>
    </lineage>
</organism>
<protein>
    <submittedName>
        <fullName evidence="3">MutS_I domain-containing protein</fullName>
    </submittedName>
</protein>
<sequence length="118" mass="13223">NRLSVNSTLPISTRTRIKPLLLVEGSDYKWFSGFGRAFVLKCLDNGLMVFAGCRTVELQGVKSLTEECNGRGGILHAFELDVTSDESVQNAKNYVEEQLQRTNKSTCQNNIRHKDTLT</sequence>